<dbReference type="Proteomes" id="UP000566324">
    <property type="component" value="Unassembled WGS sequence"/>
</dbReference>
<keyword evidence="1" id="KW-0812">Transmembrane</keyword>
<evidence type="ECO:0000313" key="3">
    <source>
        <dbReference type="Proteomes" id="UP000566324"/>
    </source>
</evidence>
<protein>
    <submittedName>
        <fullName evidence="2">Uncharacterized protein</fullName>
    </submittedName>
</protein>
<gene>
    <name evidence="2" type="ORF">GGQ98_002837</name>
</gene>
<name>A0A7W7B379_9SPHN</name>
<dbReference type="AlphaFoldDB" id="A0A7W7B379"/>
<dbReference type="EMBL" id="JACHNZ010000036">
    <property type="protein sequence ID" value="MBB4633207.1"/>
    <property type="molecule type" value="Genomic_DNA"/>
</dbReference>
<organism evidence="2 3">
    <name type="scientific">Sphingosinicella soli</name>
    <dbReference type="NCBI Taxonomy" id="333708"/>
    <lineage>
        <taxon>Bacteria</taxon>
        <taxon>Pseudomonadati</taxon>
        <taxon>Pseudomonadota</taxon>
        <taxon>Alphaproteobacteria</taxon>
        <taxon>Sphingomonadales</taxon>
        <taxon>Sphingosinicellaceae</taxon>
        <taxon>Sphingosinicella</taxon>
    </lineage>
</organism>
<comment type="caution">
    <text evidence="2">The sequence shown here is derived from an EMBL/GenBank/DDBJ whole genome shotgun (WGS) entry which is preliminary data.</text>
</comment>
<evidence type="ECO:0000256" key="1">
    <source>
        <dbReference type="SAM" id="Phobius"/>
    </source>
</evidence>
<keyword evidence="1" id="KW-1133">Transmembrane helix</keyword>
<accession>A0A7W7B379</accession>
<evidence type="ECO:0000313" key="2">
    <source>
        <dbReference type="EMBL" id="MBB4633207.1"/>
    </source>
</evidence>
<keyword evidence="3" id="KW-1185">Reference proteome</keyword>
<feature type="transmembrane region" description="Helical" evidence="1">
    <location>
        <begin position="6"/>
        <end position="28"/>
    </location>
</feature>
<sequence length="31" mass="3382">MNATPIVKVLLFGLSMFALGYLVAALFLRLV</sequence>
<reference evidence="2 3" key="1">
    <citation type="submission" date="2020-08" db="EMBL/GenBank/DDBJ databases">
        <title>Genomic Encyclopedia of Type Strains, Phase IV (KMG-IV): sequencing the most valuable type-strain genomes for metagenomic binning, comparative biology and taxonomic classification.</title>
        <authorList>
            <person name="Goeker M."/>
        </authorList>
    </citation>
    <scope>NUCLEOTIDE SEQUENCE [LARGE SCALE GENOMIC DNA]</scope>
    <source>
        <strain evidence="2 3">DSM 17328</strain>
    </source>
</reference>
<proteinExistence type="predicted"/>
<keyword evidence="1" id="KW-0472">Membrane</keyword>